<dbReference type="OrthoDB" id="412781at2759"/>
<dbReference type="PANTHER" id="PTHR47559">
    <property type="entry name" value="OS03G0844900 PROTEIN"/>
    <property type="match status" value="1"/>
</dbReference>
<evidence type="ECO:0000313" key="3">
    <source>
        <dbReference type="Proteomes" id="UP000626092"/>
    </source>
</evidence>
<proteinExistence type="predicted"/>
<dbReference type="PROSITE" id="PS50126">
    <property type="entry name" value="S1"/>
    <property type="match status" value="2"/>
</dbReference>
<dbReference type="Proteomes" id="UP000626092">
    <property type="component" value="Unassembled WGS sequence"/>
</dbReference>
<dbReference type="Gene3D" id="2.40.50.140">
    <property type="entry name" value="Nucleic acid-binding proteins"/>
    <property type="match status" value="2"/>
</dbReference>
<feature type="domain" description="S1 motif" evidence="1">
    <location>
        <begin position="84"/>
        <end position="159"/>
    </location>
</feature>
<dbReference type="InterPro" id="IPR012340">
    <property type="entry name" value="NA-bd_OB-fold"/>
</dbReference>
<keyword evidence="3" id="KW-1185">Reference proteome</keyword>
<dbReference type="GO" id="GO:0003676">
    <property type="term" value="F:nucleic acid binding"/>
    <property type="evidence" value="ECO:0007669"/>
    <property type="project" value="InterPro"/>
</dbReference>
<dbReference type="AlphaFoldDB" id="A0A834LCM9"/>
<dbReference type="InterPro" id="IPR052757">
    <property type="entry name" value="Ribosomal_protein_S1"/>
</dbReference>
<sequence>MVELGRGSLNENDCYLWSFELHRIHVIVMFSNCSGLVVGSRDGHNELRFMSVFGCGDRIHLLNNEKIMRGSADWEAAREYSEKGLLHEGRIDGFNGGGLLVRFYSLVGFLPYPQLSPYHSCEEPNKSIQDIAEALRGSIISVKVIVADQANKKLIFSEKEAMWSKFSGQVNIGDLFEGRVGSIEDYGAFVHLRFPNGSYCLTGLVHISEVSWNLVQDIGDILNVDDEVRVKVISIDREKSRLALSIKQLEEDPLLETLENVIPQDGSADPTFSGASNPYSIEPLPGLETVLDELRQEEGISDVRISRQGFEKRVVSPDLQLWLSNAPPIDKKFTLLARAGREVQMIQLTTSLDQEGIKRALQRALERIP</sequence>
<gene>
    <name evidence="2" type="ORF">RHSIM_Rhsim09G0063200</name>
</gene>
<dbReference type="EMBL" id="WJXA01000009">
    <property type="protein sequence ID" value="KAF7133303.1"/>
    <property type="molecule type" value="Genomic_DNA"/>
</dbReference>
<name>A0A834LCM9_RHOSS</name>
<dbReference type="SMART" id="SM00316">
    <property type="entry name" value="S1"/>
    <property type="match status" value="2"/>
</dbReference>
<comment type="caution">
    <text evidence="2">The sequence shown here is derived from an EMBL/GenBank/DDBJ whole genome shotgun (WGS) entry which is preliminary data.</text>
</comment>
<feature type="domain" description="S1 motif" evidence="1">
    <location>
        <begin position="173"/>
        <end position="247"/>
    </location>
</feature>
<reference evidence="2" key="1">
    <citation type="submission" date="2019-11" db="EMBL/GenBank/DDBJ databases">
        <authorList>
            <person name="Liu Y."/>
            <person name="Hou J."/>
            <person name="Li T.-Q."/>
            <person name="Guan C.-H."/>
            <person name="Wu X."/>
            <person name="Wu H.-Z."/>
            <person name="Ling F."/>
            <person name="Zhang R."/>
            <person name="Shi X.-G."/>
            <person name="Ren J.-P."/>
            <person name="Chen E.-F."/>
            <person name="Sun J.-M."/>
        </authorList>
    </citation>
    <scope>NUCLEOTIDE SEQUENCE</scope>
    <source>
        <strain evidence="2">Adult_tree_wgs_1</strain>
        <tissue evidence="2">Leaves</tissue>
    </source>
</reference>
<accession>A0A834LCM9</accession>
<organism evidence="2 3">
    <name type="scientific">Rhododendron simsii</name>
    <name type="common">Sims's rhododendron</name>
    <dbReference type="NCBI Taxonomy" id="118357"/>
    <lineage>
        <taxon>Eukaryota</taxon>
        <taxon>Viridiplantae</taxon>
        <taxon>Streptophyta</taxon>
        <taxon>Embryophyta</taxon>
        <taxon>Tracheophyta</taxon>
        <taxon>Spermatophyta</taxon>
        <taxon>Magnoliopsida</taxon>
        <taxon>eudicotyledons</taxon>
        <taxon>Gunneridae</taxon>
        <taxon>Pentapetalae</taxon>
        <taxon>asterids</taxon>
        <taxon>Ericales</taxon>
        <taxon>Ericaceae</taxon>
        <taxon>Ericoideae</taxon>
        <taxon>Rhodoreae</taxon>
        <taxon>Rhododendron</taxon>
    </lineage>
</organism>
<dbReference type="InterPro" id="IPR003029">
    <property type="entry name" value="S1_domain"/>
</dbReference>
<evidence type="ECO:0000259" key="1">
    <source>
        <dbReference type="PROSITE" id="PS50126"/>
    </source>
</evidence>
<dbReference type="Pfam" id="PF00575">
    <property type="entry name" value="S1"/>
    <property type="match status" value="1"/>
</dbReference>
<dbReference type="PANTHER" id="PTHR47559:SF1">
    <property type="entry name" value="OS03G0844900 PROTEIN"/>
    <property type="match status" value="1"/>
</dbReference>
<evidence type="ECO:0000313" key="2">
    <source>
        <dbReference type="EMBL" id="KAF7133303.1"/>
    </source>
</evidence>
<dbReference type="SUPFAM" id="SSF50249">
    <property type="entry name" value="Nucleic acid-binding proteins"/>
    <property type="match status" value="2"/>
</dbReference>
<protein>
    <recommendedName>
        <fullName evidence="1">S1 motif domain-containing protein</fullName>
    </recommendedName>
</protein>